<dbReference type="GO" id="GO:0046872">
    <property type="term" value="F:metal ion binding"/>
    <property type="evidence" value="ECO:0007669"/>
    <property type="project" value="UniProtKB-KW"/>
</dbReference>
<dbReference type="AlphaFoldDB" id="A0AAW2YT90"/>
<keyword evidence="6" id="KW-0807">Transducer</keyword>
<dbReference type="FunFam" id="1.10.400.10:FF:000007">
    <property type="entry name" value="Guanine nucleotide-binding protein subunit alpha"/>
    <property type="match status" value="1"/>
</dbReference>
<evidence type="ECO:0000256" key="5">
    <source>
        <dbReference type="ARBA" id="ARBA00023134"/>
    </source>
</evidence>
<feature type="binding site" evidence="7">
    <location>
        <begin position="196"/>
        <end position="200"/>
    </location>
    <ligand>
        <name>GTP</name>
        <dbReference type="ChEBI" id="CHEBI:37565"/>
    </ligand>
</feature>
<keyword evidence="2 8" id="KW-0479">Metal-binding</keyword>
<evidence type="ECO:0000256" key="8">
    <source>
        <dbReference type="PIRSR" id="PIRSR601019-2"/>
    </source>
</evidence>
<dbReference type="SMART" id="SM00275">
    <property type="entry name" value="G_alpha"/>
    <property type="match status" value="1"/>
</dbReference>
<dbReference type="SUPFAM" id="SSF52540">
    <property type="entry name" value="P-loop containing nucleoside triphosphate hydrolases"/>
    <property type="match status" value="1"/>
</dbReference>
<dbReference type="InterPro" id="IPR027417">
    <property type="entry name" value="P-loop_NTPase"/>
</dbReference>
<gene>
    <name evidence="9" type="ORF">AKO1_007061</name>
</gene>
<keyword evidence="3 7" id="KW-0547">Nucleotide-binding</keyword>
<dbReference type="EMBL" id="JAOPGA020000651">
    <property type="protein sequence ID" value="KAL0480355.1"/>
    <property type="molecule type" value="Genomic_DNA"/>
</dbReference>
<evidence type="ECO:0000256" key="3">
    <source>
        <dbReference type="ARBA" id="ARBA00022741"/>
    </source>
</evidence>
<dbReference type="Pfam" id="PF00503">
    <property type="entry name" value="G-alpha"/>
    <property type="match status" value="1"/>
</dbReference>
<keyword evidence="4 8" id="KW-0460">Magnesium</keyword>
<dbReference type="CDD" id="cd00066">
    <property type="entry name" value="G-alpha"/>
    <property type="match status" value="1"/>
</dbReference>
<protein>
    <submittedName>
        <fullName evidence="9">Guanine nucleotide-binding protein G(I) subunit alpha</fullName>
    </submittedName>
</protein>
<dbReference type="GO" id="GO:0005737">
    <property type="term" value="C:cytoplasm"/>
    <property type="evidence" value="ECO:0007669"/>
    <property type="project" value="TreeGrafter"/>
</dbReference>
<dbReference type="GO" id="GO:0005834">
    <property type="term" value="C:heterotrimeric G-protein complex"/>
    <property type="evidence" value="ECO:0007669"/>
    <property type="project" value="TreeGrafter"/>
</dbReference>
<dbReference type="GO" id="GO:0031683">
    <property type="term" value="F:G-protein beta/gamma-subunit complex binding"/>
    <property type="evidence" value="ECO:0007669"/>
    <property type="project" value="InterPro"/>
</dbReference>
<comment type="caution">
    <text evidence="9">The sequence shown here is derived from an EMBL/GenBank/DDBJ whole genome shotgun (WGS) entry which is preliminary data.</text>
</comment>
<dbReference type="GO" id="GO:0032502">
    <property type="term" value="P:developmental process"/>
    <property type="evidence" value="ECO:0007669"/>
    <property type="project" value="UniProtKB-ARBA"/>
</dbReference>
<dbReference type="InterPro" id="IPR011025">
    <property type="entry name" value="GproteinA_insert"/>
</dbReference>
<dbReference type="InterPro" id="IPR001019">
    <property type="entry name" value="Gprotein_alpha_su"/>
</dbReference>
<comment type="subunit">
    <text evidence="1">G proteins are composed of 3 units; alpha, beta and gamma. The alpha chain contains the guanine nucleotide binding site.</text>
</comment>
<name>A0AAW2YT90_9EUKA</name>
<feature type="binding site" evidence="8">
    <location>
        <position position="41"/>
    </location>
    <ligand>
        <name>Mg(2+)</name>
        <dbReference type="ChEBI" id="CHEBI:18420"/>
    </ligand>
</feature>
<keyword evidence="5 7" id="KW-0342">GTP-binding</keyword>
<organism evidence="9 10">
    <name type="scientific">Acrasis kona</name>
    <dbReference type="NCBI Taxonomy" id="1008807"/>
    <lineage>
        <taxon>Eukaryota</taxon>
        <taxon>Discoba</taxon>
        <taxon>Heterolobosea</taxon>
        <taxon>Tetramitia</taxon>
        <taxon>Eutetramitia</taxon>
        <taxon>Acrasidae</taxon>
        <taxon>Acrasis</taxon>
    </lineage>
</organism>
<feature type="binding site" evidence="7">
    <location>
        <begin position="171"/>
        <end position="177"/>
    </location>
    <ligand>
        <name>GTP</name>
        <dbReference type="ChEBI" id="CHEBI:37565"/>
    </ligand>
</feature>
<dbReference type="Proteomes" id="UP001431209">
    <property type="component" value="Unassembled WGS sequence"/>
</dbReference>
<dbReference type="GO" id="GO:0001664">
    <property type="term" value="F:G protein-coupled receptor binding"/>
    <property type="evidence" value="ECO:0007669"/>
    <property type="project" value="TreeGrafter"/>
</dbReference>
<dbReference type="FunFam" id="3.40.50.300:FF:002307">
    <property type="entry name" value="Guanine nucleotide-binding protein G(k) subunit alpha"/>
    <property type="match status" value="1"/>
</dbReference>
<dbReference type="PRINTS" id="PR00318">
    <property type="entry name" value="GPROTEINA"/>
</dbReference>
<evidence type="ECO:0000256" key="6">
    <source>
        <dbReference type="ARBA" id="ARBA00023224"/>
    </source>
</evidence>
<dbReference type="PANTHER" id="PTHR10218:SF302">
    <property type="entry name" value="GUANINE NUCLEOTIDE-BINDING PROTEIN ALPHA-5 SUBUNIT"/>
    <property type="match status" value="1"/>
</dbReference>
<dbReference type="Gene3D" id="1.10.400.10">
    <property type="entry name" value="GI Alpha 1, domain 2-like"/>
    <property type="match status" value="1"/>
</dbReference>
<feature type="binding site" evidence="7">
    <location>
        <begin position="37"/>
        <end position="42"/>
    </location>
    <ligand>
        <name>GTP</name>
        <dbReference type="ChEBI" id="CHEBI:37565"/>
    </ligand>
</feature>
<dbReference type="SUPFAM" id="SSF47895">
    <property type="entry name" value="Transducin (alpha subunit), insertion domain"/>
    <property type="match status" value="1"/>
</dbReference>
<evidence type="ECO:0000256" key="4">
    <source>
        <dbReference type="ARBA" id="ARBA00022842"/>
    </source>
</evidence>
<sequence length="350" mass="40377">MLCGGSNEREKPIEAEMAKKNQAIRRDIKILLLGAGESGKSTVFKQLRIMNKLGFSLEERSGYREIVFSNVVKAMKTLVTACISMEIAIDDDCCPCADRINSVNNEALGNIMEVWNEQMVSDIALLWRNAGIQKAFERRNEFQLEDSAPYYFNEIERIGSENYIPNEQDVLRTRVKTTGIAETFIKMNGQVLKFFDVGGQRNERKKWIHCFEGVTAVIFVASISEFDQKCYEDDHTNRMMEALLLFDEICNSRWFCETSVILFLNKVDLFRDKIKTHDLRLLFKDYQGGNNFESAVDYIKDQFVNKNRRKDSKQIFSHLTCATDTNQIQRVFDSIKDIILQRNLLSNGVS</sequence>
<evidence type="ECO:0000313" key="9">
    <source>
        <dbReference type="EMBL" id="KAL0480355.1"/>
    </source>
</evidence>
<feature type="binding site" evidence="7">
    <location>
        <begin position="265"/>
        <end position="268"/>
    </location>
    <ligand>
        <name>GTP</name>
        <dbReference type="ChEBI" id="CHEBI:37565"/>
    </ligand>
</feature>
<proteinExistence type="predicted"/>
<feature type="binding site" evidence="7">
    <location>
        <position position="322"/>
    </location>
    <ligand>
        <name>GTP</name>
        <dbReference type="ChEBI" id="CHEBI:37565"/>
    </ligand>
</feature>
<evidence type="ECO:0000256" key="2">
    <source>
        <dbReference type="ARBA" id="ARBA00022723"/>
    </source>
</evidence>
<evidence type="ECO:0000313" key="10">
    <source>
        <dbReference type="Proteomes" id="UP001431209"/>
    </source>
</evidence>
<accession>A0AAW2YT90</accession>
<evidence type="ECO:0000256" key="7">
    <source>
        <dbReference type="PIRSR" id="PIRSR601019-1"/>
    </source>
</evidence>
<dbReference type="GO" id="GO:0007188">
    <property type="term" value="P:adenylate cyclase-modulating G protein-coupled receptor signaling pathway"/>
    <property type="evidence" value="ECO:0007669"/>
    <property type="project" value="TreeGrafter"/>
</dbReference>
<feature type="binding site" evidence="7">
    <location>
        <begin position="146"/>
        <end position="147"/>
    </location>
    <ligand>
        <name>GTP</name>
        <dbReference type="ChEBI" id="CHEBI:37565"/>
    </ligand>
</feature>
<feature type="binding site" evidence="8">
    <location>
        <position position="177"/>
    </location>
    <ligand>
        <name>Mg(2+)</name>
        <dbReference type="ChEBI" id="CHEBI:18420"/>
    </ligand>
</feature>
<dbReference type="PANTHER" id="PTHR10218">
    <property type="entry name" value="GTP-BINDING PROTEIN ALPHA SUBUNIT"/>
    <property type="match status" value="1"/>
</dbReference>
<dbReference type="Gene3D" id="3.40.50.300">
    <property type="entry name" value="P-loop containing nucleotide triphosphate hydrolases"/>
    <property type="match status" value="1"/>
</dbReference>
<dbReference type="GO" id="GO:0003924">
    <property type="term" value="F:GTPase activity"/>
    <property type="evidence" value="ECO:0007669"/>
    <property type="project" value="InterPro"/>
</dbReference>
<reference evidence="9 10" key="1">
    <citation type="submission" date="2024-03" db="EMBL/GenBank/DDBJ databases">
        <title>The Acrasis kona genome and developmental transcriptomes reveal deep origins of eukaryotic multicellular pathways.</title>
        <authorList>
            <person name="Sheikh S."/>
            <person name="Fu C.-J."/>
            <person name="Brown M.W."/>
            <person name="Baldauf S.L."/>
        </authorList>
    </citation>
    <scope>NUCLEOTIDE SEQUENCE [LARGE SCALE GENOMIC DNA]</scope>
    <source>
        <strain evidence="9 10">ATCC MYA-3509</strain>
    </source>
</reference>
<dbReference type="PROSITE" id="PS51882">
    <property type="entry name" value="G_ALPHA"/>
    <property type="match status" value="1"/>
</dbReference>
<keyword evidence="10" id="KW-1185">Reference proteome</keyword>
<dbReference type="GO" id="GO:0005525">
    <property type="term" value="F:GTP binding"/>
    <property type="evidence" value="ECO:0007669"/>
    <property type="project" value="UniProtKB-KW"/>
</dbReference>
<evidence type="ECO:0000256" key="1">
    <source>
        <dbReference type="ARBA" id="ARBA00011356"/>
    </source>
</evidence>